<name>A0ABN9QXH2_9DINO</name>
<evidence type="ECO:0000313" key="10">
    <source>
        <dbReference type="EMBL" id="CAK0811063.1"/>
    </source>
</evidence>
<dbReference type="SUPFAM" id="SSF53822">
    <property type="entry name" value="Periplasmic binding protein-like I"/>
    <property type="match status" value="1"/>
</dbReference>
<dbReference type="SUPFAM" id="SSF57184">
    <property type="entry name" value="Growth factor receptor domain"/>
    <property type="match status" value="1"/>
</dbReference>
<feature type="domain" description="Tyrosine-protein kinase ephrin type A/B receptor-like" evidence="9">
    <location>
        <begin position="691"/>
        <end position="739"/>
    </location>
</feature>
<reference evidence="10" key="1">
    <citation type="submission" date="2023-10" db="EMBL/GenBank/DDBJ databases">
        <authorList>
            <person name="Chen Y."/>
            <person name="Shah S."/>
            <person name="Dougan E. K."/>
            <person name="Thang M."/>
            <person name="Chan C."/>
        </authorList>
    </citation>
    <scope>NUCLEOTIDE SEQUENCE [LARGE SCALE GENOMIC DNA]</scope>
</reference>
<accession>A0ABN9QXH2</accession>
<evidence type="ECO:0000256" key="1">
    <source>
        <dbReference type="ARBA" id="ARBA00004370"/>
    </source>
</evidence>
<feature type="transmembrane region" description="Helical" evidence="6">
    <location>
        <begin position="908"/>
        <end position="928"/>
    </location>
</feature>
<sequence length="1317" mass="138390">MPVVTKLALAAAVAVAAAGEGSKLGVNDGPAYYNKANLRLGGVDHITRLGESCGFMDTAYQSMAIKHVNERNSNWCRAIGDLSEGWDMSLVLLDATEQETGDSPPKAALSAGLKLVGSTPEAQVPLMSWAGTEVAPWNESNFSGASTNILPVHGILGPSYSGTTMKTSSFFDSFNVPIMSNYATNPAMSQKSGNSAYPNFWRTCPPDSLKMDMVAVWLQSWGISKVFVVTIDDSFPIGMRDALLGYCPKYGLTCATASSLVPAASASQTDVLLDGLMDEFAASGTRTIVLNGLVAQNSKIMRALNSRGLSDGDQGYIVVHPEFIGTNEVDFEGAFAVLPSHEIAAAWQAAYGMVPPLTEFVKPFVNGGGFANESFVYTPFEQSPICGTQQDVLCSSTSIGHNGMMGAEGSDNENRAHFTWHEVKDDFEACSAYGPLGYDSVVSYAAAFDIGVRLHKANHSQGFDKDSVTPEKLMAMLHILTQGVDADGENVSLDKDGDGLADTPVKEFYGTCLGSGGPIGFEWRDGMRQERSSHFSVVNYRTAPGNAAELIGHPTWDMYTASSSETPLLVERGAAAAGVKFGTGTVLGYPRNDSMLLGMPPVCPPGQYLDPDVSSCKATSPGYYQPLAGQDSELACPPGTSCESGGCADQCDACALGKFQNQSGQPTCEPCPAGSAAGTPGSASCSPCPPGEFAGLAGMASCAACPIGQVQTAAGRTSCEACPAGRTTFEKSASLLASCLCLEGTMDPDAPMLTVADASGSLVDVATKDDLAICQTCPEGFECPLGSSFYDALGENHALHGYVEPDASQVNIVPVSRPNMAVAQGYYLAAGYQSSAGSASDKLALNIYLCDGLGIQQLSQEGYVSPCPGGPADSCDDGREGIACAKCAEGSYATIDGPCAECDGWEPAILVLAVLAGITAVVASYYFINGPLNRQLSPLMVLAMCAGTFVMTMQSCAALASLAISYPDGLGGLFAGTRLFALDLRALRPECTLGSSVIASYALKVGLPWFLFAVFGVLCALSKLLPERWQWESSKTFNTVCNFFQAAFITIILTVVGPFRTFAHPGIGDRSSMLSSPDIDTSSGTYAGLVVFAVFGLLPCFLFIALYVFSVKKSPAWRDTDMVKHLQAIKFVLFRFEAHAYYWGLCFLARSTAVSIITLLPNPFTQLLLLSVVMVVYLVALCLVWPWRAPVVNVLDALQTALLLVILLAATRLVGTDNGGEDVDAVTGLISTCYVVMLLAFGVAGVFAVRGQLDMGDRQGAGADGIPESSGGEADADRGADKNAVEIDGKPRDAAAEGNENLGNENLDTLPVVSSVD</sequence>
<evidence type="ECO:0000259" key="9">
    <source>
        <dbReference type="Pfam" id="PF07699"/>
    </source>
</evidence>
<evidence type="ECO:0000256" key="7">
    <source>
        <dbReference type="SAM" id="SignalP"/>
    </source>
</evidence>
<protein>
    <submittedName>
        <fullName evidence="10">Uncharacterized protein</fullName>
    </submittedName>
</protein>
<keyword evidence="2 6" id="KW-0812">Transmembrane</keyword>
<organism evidence="10 11">
    <name type="scientific">Prorocentrum cordatum</name>
    <dbReference type="NCBI Taxonomy" id="2364126"/>
    <lineage>
        <taxon>Eukaryota</taxon>
        <taxon>Sar</taxon>
        <taxon>Alveolata</taxon>
        <taxon>Dinophyceae</taxon>
        <taxon>Prorocentrales</taxon>
        <taxon>Prorocentraceae</taxon>
        <taxon>Prorocentrum</taxon>
    </lineage>
</organism>
<feature type="domain" description="Receptor ligand binding region" evidence="8">
    <location>
        <begin position="105"/>
        <end position="501"/>
    </location>
</feature>
<dbReference type="EMBL" id="CAUYUJ010004813">
    <property type="protein sequence ID" value="CAK0811063.1"/>
    <property type="molecule type" value="Genomic_DNA"/>
</dbReference>
<feature type="transmembrane region" description="Helical" evidence="6">
    <location>
        <begin position="1226"/>
        <end position="1249"/>
    </location>
</feature>
<comment type="subcellular location">
    <subcellularLocation>
        <location evidence="1">Membrane</location>
    </subcellularLocation>
</comment>
<feature type="transmembrane region" description="Helical" evidence="6">
    <location>
        <begin position="1037"/>
        <end position="1063"/>
    </location>
</feature>
<dbReference type="Gene3D" id="2.10.50.10">
    <property type="entry name" value="Tumor Necrosis Factor Receptor, subunit A, domain 2"/>
    <property type="match status" value="2"/>
</dbReference>
<dbReference type="InterPro" id="IPR028082">
    <property type="entry name" value="Peripla_BP_I"/>
</dbReference>
<comment type="caution">
    <text evidence="10">The sequence shown here is derived from an EMBL/GenBank/DDBJ whole genome shotgun (WGS) entry which is preliminary data.</text>
</comment>
<evidence type="ECO:0000259" key="8">
    <source>
        <dbReference type="Pfam" id="PF01094"/>
    </source>
</evidence>
<feature type="transmembrane region" description="Helical" evidence="6">
    <location>
        <begin position="1167"/>
        <end position="1187"/>
    </location>
</feature>
<feature type="region of interest" description="Disordered" evidence="5">
    <location>
        <begin position="1260"/>
        <end position="1317"/>
    </location>
</feature>
<feature type="compositionally biased region" description="Low complexity" evidence="5">
    <location>
        <begin position="1296"/>
        <end position="1307"/>
    </location>
</feature>
<dbReference type="InterPro" id="IPR001828">
    <property type="entry name" value="ANF_lig-bd_rcpt"/>
</dbReference>
<dbReference type="Pfam" id="PF01094">
    <property type="entry name" value="ANF_receptor"/>
    <property type="match status" value="1"/>
</dbReference>
<feature type="transmembrane region" description="Helical" evidence="6">
    <location>
        <begin position="1194"/>
        <end position="1214"/>
    </location>
</feature>
<gene>
    <name evidence="10" type="ORF">PCOR1329_LOCUS15811</name>
</gene>
<dbReference type="Gene3D" id="3.40.50.2300">
    <property type="match status" value="1"/>
</dbReference>
<feature type="chain" id="PRO_5045626787" evidence="7">
    <location>
        <begin position="19"/>
        <end position="1317"/>
    </location>
</feature>
<feature type="transmembrane region" description="Helical" evidence="6">
    <location>
        <begin position="1083"/>
        <end position="1109"/>
    </location>
</feature>
<dbReference type="Pfam" id="PF07699">
    <property type="entry name" value="Ephrin_rec_like"/>
    <property type="match status" value="1"/>
</dbReference>
<evidence type="ECO:0000256" key="4">
    <source>
        <dbReference type="ARBA" id="ARBA00023136"/>
    </source>
</evidence>
<dbReference type="InterPro" id="IPR009030">
    <property type="entry name" value="Growth_fac_rcpt_cys_sf"/>
</dbReference>
<dbReference type="InterPro" id="IPR011641">
    <property type="entry name" value="Tyr-kin_ephrin_A/B_rcpt-like"/>
</dbReference>
<evidence type="ECO:0000313" key="11">
    <source>
        <dbReference type="Proteomes" id="UP001189429"/>
    </source>
</evidence>
<keyword evidence="7" id="KW-0732">Signal</keyword>
<feature type="transmembrane region" description="Helical" evidence="6">
    <location>
        <begin position="1140"/>
        <end position="1161"/>
    </location>
</feature>
<dbReference type="Proteomes" id="UP001189429">
    <property type="component" value="Unassembled WGS sequence"/>
</dbReference>
<keyword evidence="4 6" id="KW-0472">Membrane</keyword>
<feature type="transmembrane region" description="Helical" evidence="6">
    <location>
        <begin position="940"/>
        <end position="964"/>
    </location>
</feature>
<evidence type="ECO:0000256" key="3">
    <source>
        <dbReference type="ARBA" id="ARBA00022989"/>
    </source>
</evidence>
<dbReference type="PANTHER" id="PTHR46967">
    <property type="entry name" value="INSULIN-LIKE GROWTH FACTOR BINDING PROTEIN,N-TERMINAL"/>
    <property type="match status" value="1"/>
</dbReference>
<feature type="signal peptide" evidence="7">
    <location>
        <begin position="1"/>
        <end position="18"/>
    </location>
</feature>
<evidence type="ECO:0000256" key="5">
    <source>
        <dbReference type="SAM" id="MobiDB-lite"/>
    </source>
</evidence>
<feature type="compositionally biased region" description="Basic and acidic residues" evidence="5">
    <location>
        <begin position="1275"/>
        <end position="1295"/>
    </location>
</feature>
<keyword evidence="3 6" id="KW-1133">Transmembrane helix</keyword>
<evidence type="ECO:0000256" key="6">
    <source>
        <dbReference type="SAM" id="Phobius"/>
    </source>
</evidence>
<feature type="transmembrane region" description="Helical" evidence="6">
    <location>
        <begin position="1006"/>
        <end position="1025"/>
    </location>
</feature>
<keyword evidence="11" id="KW-1185">Reference proteome</keyword>
<dbReference type="SMART" id="SM01411">
    <property type="entry name" value="Ephrin_rec_like"/>
    <property type="match status" value="3"/>
</dbReference>
<proteinExistence type="predicted"/>
<evidence type="ECO:0000256" key="2">
    <source>
        <dbReference type="ARBA" id="ARBA00022692"/>
    </source>
</evidence>
<dbReference type="PANTHER" id="PTHR46967:SF2">
    <property type="entry name" value="SUSHI, VON WILLEBRAND FACTOR TYPE A, EGF AND PENTRAXIN DOMAIN-CONTAINING PROTEIN 1-LIKE"/>
    <property type="match status" value="1"/>
</dbReference>